<keyword evidence="2" id="KW-1185">Reference proteome</keyword>
<dbReference type="KEGG" id="gfu:KM031_17625"/>
<geneLocation type="plasmid" evidence="1 2">
    <name>p1</name>
</geneLocation>
<reference evidence="1" key="1">
    <citation type="submission" date="2021-06" db="EMBL/GenBank/DDBJ databases">
        <authorList>
            <person name="Lee C.-S."/>
            <person name="Jin L."/>
        </authorList>
    </citation>
    <scope>NUCLEOTIDE SEQUENCE</scope>
    <source>
        <strain evidence="1">Con5</strain>
        <plasmid evidence="1">p1</plasmid>
    </source>
</reference>
<name>A0A975PBK0_9RHOB</name>
<keyword evidence="1" id="KW-0614">Plasmid</keyword>
<sequence>MNISGQHEPIVESSEVRKDGYAALCQLAVSCTLAKSDRRALAEHILRADKIGTGAFAMLTRLLSQKLLYATVLDDDKVCPTIAVGGSGITYAIDELEPQDGQLFHYDEYALGQNGIHVGSLLGATLIGMKAGARGPFLQANGTFRSVHLLSVRHCLPVA</sequence>
<evidence type="ECO:0000313" key="2">
    <source>
        <dbReference type="Proteomes" id="UP000679352"/>
    </source>
</evidence>
<dbReference type="RefSeq" id="WP_215505196.1">
    <property type="nucleotide sequence ID" value="NZ_CP076362.1"/>
</dbReference>
<dbReference type="EMBL" id="CP076362">
    <property type="protein sequence ID" value="QWK92126.1"/>
    <property type="molecule type" value="Genomic_DNA"/>
</dbReference>
<proteinExistence type="predicted"/>
<accession>A0A975PBK0</accession>
<protein>
    <submittedName>
        <fullName evidence="1">Uncharacterized protein</fullName>
    </submittedName>
</protein>
<gene>
    <name evidence="1" type="ORF">KM031_17625</name>
</gene>
<dbReference type="Proteomes" id="UP000679352">
    <property type="component" value="Plasmid p1"/>
</dbReference>
<evidence type="ECO:0000313" key="1">
    <source>
        <dbReference type="EMBL" id="QWK92126.1"/>
    </source>
</evidence>
<organism evidence="1 2">
    <name type="scientific">Gemmobacter fulvus</name>
    <dbReference type="NCBI Taxonomy" id="2840474"/>
    <lineage>
        <taxon>Bacteria</taxon>
        <taxon>Pseudomonadati</taxon>
        <taxon>Pseudomonadota</taxon>
        <taxon>Alphaproteobacteria</taxon>
        <taxon>Rhodobacterales</taxon>
        <taxon>Paracoccaceae</taxon>
        <taxon>Gemmobacter</taxon>
    </lineage>
</organism>
<dbReference type="AlphaFoldDB" id="A0A975PBK0"/>